<organism evidence="7 8">
    <name type="scientific">Phycomyces blakesleeanus (strain ATCC 8743b / DSM 1359 / FGSC 10004 / NBRC 33097 / NRRL 1555)</name>
    <dbReference type="NCBI Taxonomy" id="763407"/>
    <lineage>
        <taxon>Eukaryota</taxon>
        <taxon>Fungi</taxon>
        <taxon>Fungi incertae sedis</taxon>
        <taxon>Mucoromycota</taxon>
        <taxon>Mucoromycotina</taxon>
        <taxon>Mucoromycetes</taxon>
        <taxon>Mucorales</taxon>
        <taxon>Phycomycetaceae</taxon>
        <taxon>Phycomyces</taxon>
    </lineage>
</organism>
<evidence type="ECO:0000313" key="7">
    <source>
        <dbReference type="EMBL" id="OAD74709.1"/>
    </source>
</evidence>
<evidence type="ECO:0000313" key="8">
    <source>
        <dbReference type="Proteomes" id="UP000077315"/>
    </source>
</evidence>
<evidence type="ECO:0000256" key="1">
    <source>
        <dbReference type="ARBA" id="ARBA00007469"/>
    </source>
</evidence>
<gene>
    <name evidence="7" type="ORF">PHYBLDRAFT_61237</name>
</gene>
<dbReference type="STRING" id="763407.A0A167N0Q7"/>
<keyword evidence="3" id="KW-1015">Disulfide bond</keyword>
<protein>
    <recommendedName>
        <fullName evidence="2">ribonuclease T2</fullName>
        <ecNumber evidence="2">4.6.1.19</ecNumber>
    </recommendedName>
</protein>
<dbReference type="InterPro" id="IPR036430">
    <property type="entry name" value="RNase_T2-like_sf"/>
</dbReference>
<dbReference type="InterPro" id="IPR033697">
    <property type="entry name" value="Ribonuclease_T2_eukaryotic"/>
</dbReference>
<accession>A0A167N0Q7</accession>
<dbReference type="GeneID" id="29001683"/>
<proteinExistence type="inferred from homology"/>
<dbReference type="Gene3D" id="3.90.730.10">
    <property type="entry name" value="Ribonuclease T2-like"/>
    <property type="match status" value="1"/>
</dbReference>
<dbReference type="InterPro" id="IPR018188">
    <property type="entry name" value="RNase_T2_His_AS_1"/>
</dbReference>
<dbReference type="PROSITE" id="PS00531">
    <property type="entry name" value="RNASE_T2_2"/>
    <property type="match status" value="1"/>
</dbReference>
<dbReference type="InterPro" id="IPR001568">
    <property type="entry name" value="RNase_T2-like"/>
</dbReference>
<dbReference type="Proteomes" id="UP000077315">
    <property type="component" value="Unassembled WGS sequence"/>
</dbReference>
<dbReference type="EMBL" id="KV440978">
    <property type="protein sequence ID" value="OAD74709.1"/>
    <property type="molecule type" value="Genomic_DNA"/>
</dbReference>
<dbReference type="GO" id="GO:0033897">
    <property type="term" value="F:ribonuclease T2 activity"/>
    <property type="evidence" value="ECO:0007669"/>
    <property type="project" value="UniProtKB-EC"/>
</dbReference>
<feature type="active site" evidence="4">
    <location>
        <position position="134"/>
    </location>
</feature>
<dbReference type="GO" id="GO:0005576">
    <property type="term" value="C:extracellular region"/>
    <property type="evidence" value="ECO:0007669"/>
    <property type="project" value="TreeGrafter"/>
</dbReference>
<sequence>MKSFISLSVLMAAASLVSAVPVLNARDSCPINALSCSTTTADTCCSPKYGLVLLVQQWVKNYGPADAFTLHGLWPDTCSGGQTGSSGCDSTRTYANVGTILKSGNPTLYSSMNTYWPSYNDDNNVFWTHEWGKHGTCVTTLDPACFGTEYTKYDDMYGYFDKVLSLRQEYDLYKIFSDAGITPGGSYNATAMVAAIENALGVSAKLTCSSGTLSEIWLYFYVKGTSDYILTDSIASNTCSGTVKYPAKY</sequence>
<dbReference type="Pfam" id="PF00445">
    <property type="entry name" value="Ribonuclease_T2"/>
    <property type="match status" value="1"/>
</dbReference>
<dbReference type="GO" id="GO:0006401">
    <property type="term" value="P:RNA catabolic process"/>
    <property type="evidence" value="ECO:0007669"/>
    <property type="project" value="TreeGrafter"/>
</dbReference>
<dbReference type="SUPFAM" id="SSF55895">
    <property type="entry name" value="Ribonuclease Rh-like"/>
    <property type="match status" value="1"/>
</dbReference>
<dbReference type="PANTHER" id="PTHR11240:SF22">
    <property type="entry name" value="RIBONUCLEASE T2"/>
    <property type="match status" value="1"/>
</dbReference>
<feature type="active site" evidence="4">
    <location>
        <position position="71"/>
    </location>
</feature>
<evidence type="ECO:0000256" key="2">
    <source>
        <dbReference type="ARBA" id="ARBA00012571"/>
    </source>
</evidence>
<dbReference type="AlphaFoldDB" id="A0A167N0Q7"/>
<evidence type="ECO:0000256" key="4">
    <source>
        <dbReference type="PIRSR" id="PIRSR633697-1"/>
    </source>
</evidence>
<reference evidence="8" key="1">
    <citation type="submission" date="2015-06" db="EMBL/GenBank/DDBJ databases">
        <title>Expansion of signal transduction pathways in fungi by whole-genome duplication.</title>
        <authorList>
            <consortium name="DOE Joint Genome Institute"/>
            <person name="Corrochano L.M."/>
            <person name="Kuo A."/>
            <person name="Marcet-Houben M."/>
            <person name="Polaino S."/>
            <person name="Salamov A."/>
            <person name="Villalobos J.M."/>
            <person name="Alvarez M.I."/>
            <person name="Avalos J."/>
            <person name="Benito E.P."/>
            <person name="Benoit I."/>
            <person name="Burger G."/>
            <person name="Camino L.P."/>
            <person name="Canovas D."/>
            <person name="Cerda-Olmedo E."/>
            <person name="Cheng J.-F."/>
            <person name="Dominguez A."/>
            <person name="Elias M."/>
            <person name="Eslava A.P."/>
            <person name="Glaser F."/>
            <person name="Grimwood J."/>
            <person name="Gutierrez G."/>
            <person name="Heitman J."/>
            <person name="Henrissat B."/>
            <person name="Iturriaga E.A."/>
            <person name="Lang B.F."/>
            <person name="Lavin J.L."/>
            <person name="Lee S."/>
            <person name="Li W."/>
            <person name="Lindquist E."/>
            <person name="Lopez-Garcia S."/>
            <person name="Luque E.M."/>
            <person name="Marcos A.T."/>
            <person name="Martin J."/>
            <person name="McCluskey K."/>
            <person name="Medina H.R."/>
            <person name="Miralles-Duran A."/>
            <person name="Miyazaki A."/>
            <person name="Munoz-Torres E."/>
            <person name="Oguiza J.A."/>
            <person name="Ohm R."/>
            <person name="Olmedo M."/>
            <person name="Orejas M."/>
            <person name="Ortiz-Castellanos L."/>
            <person name="Pisabarro A.G."/>
            <person name="Rodriguez-Romero J."/>
            <person name="Ruiz-Herrera J."/>
            <person name="Ruiz-Vazquez R."/>
            <person name="Sanz C."/>
            <person name="Schackwitz W."/>
            <person name="Schmutz J."/>
            <person name="Shahriari M."/>
            <person name="Shelest E."/>
            <person name="Silva-Franco F."/>
            <person name="Soanes D."/>
            <person name="Syed K."/>
            <person name="Tagua V.G."/>
            <person name="Talbot N.J."/>
            <person name="Thon M."/>
            <person name="De vries R.P."/>
            <person name="Wiebenga A."/>
            <person name="Yadav J.S."/>
            <person name="Braun E.L."/>
            <person name="Baker S."/>
            <person name="Garre V."/>
            <person name="Horwitz B."/>
            <person name="Torres-Martinez S."/>
            <person name="Idnurm A."/>
            <person name="Herrera-Estrella A."/>
            <person name="Gabaldon T."/>
            <person name="Grigoriev I.V."/>
        </authorList>
    </citation>
    <scope>NUCLEOTIDE SEQUENCE [LARGE SCALE GENOMIC DNA]</scope>
    <source>
        <strain evidence="8">NRRL 1555(-)</strain>
    </source>
</reference>
<dbReference type="GO" id="GO:0003723">
    <property type="term" value="F:RNA binding"/>
    <property type="evidence" value="ECO:0007669"/>
    <property type="project" value="InterPro"/>
</dbReference>
<evidence type="ECO:0000256" key="5">
    <source>
        <dbReference type="RuleBase" id="RU004328"/>
    </source>
</evidence>
<keyword evidence="8" id="KW-1185">Reference proteome</keyword>
<dbReference type="PANTHER" id="PTHR11240">
    <property type="entry name" value="RIBONUCLEASE T2"/>
    <property type="match status" value="1"/>
</dbReference>
<dbReference type="PROSITE" id="PS00530">
    <property type="entry name" value="RNASE_T2_1"/>
    <property type="match status" value="1"/>
</dbReference>
<dbReference type="EC" id="4.6.1.19" evidence="2"/>
<dbReference type="InParanoid" id="A0A167N0Q7"/>
<dbReference type="CDD" id="cd01061">
    <property type="entry name" value="RNase_T2_euk"/>
    <property type="match status" value="1"/>
</dbReference>
<name>A0A167N0Q7_PHYB8</name>
<dbReference type="OrthoDB" id="435754at2759"/>
<dbReference type="RefSeq" id="XP_018292749.1">
    <property type="nucleotide sequence ID" value="XM_018440777.1"/>
</dbReference>
<dbReference type="InterPro" id="IPR033130">
    <property type="entry name" value="RNase_T2_His_AS_2"/>
</dbReference>
<evidence type="ECO:0000256" key="3">
    <source>
        <dbReference type="ARBA" id="ARBA00023157"/>
    </source>
</evidence>
<feature type="chain" id="PRO_5007890562" description="ribonuclease T2" evidence="6">
    <location>
        <begin position="20"/>
        <end position="249"/>
    </location>
</feature>
<dbReference type="VEuPathDB" id="FungiDB:PHYBLDRAFT_61237"/>
<evidence type="ECO:0000256" key="6">
    <source>
        <dbReference type="SAM" id="SignalP"/>
    </source>
</evidence>
<comment type="similarity">
    <text evidence="1 5">Belongs to the RNase T2 family.</text>
</comment>
<keyword evidence="6" id="KW-0732">Signal</keyword>
<feature type="active site" evidence="4">
    <location>
        <position position="130"/>
    </location>
</feature>
<feature type="signal peptide" evidence="6">
    <location>
        <begin position="1"/>
        <end position="19"/>
    </location>
</feature>